<feature type="transmembrane region" description="Helical" evidence="6">
    <location>
        <begin position="276"/>
        <end position="296"/>
    </location>
</feature>
<sequence length="306" mass="33738">MSASHFFFRISMSFGSSKGYCCYYSCSTFFCLCKSTKGLHKERMIHPKLFSLTRLPGRNKMASYCFLVLAMCAAQTLCITIESVPGMDGERVILTELERTVSLVCFSNRSEDEAAELVWLRNGRMVALREGNRQGQSGVCIMPVIHQDNGATFTCRLRSNASVEASVTLNVTYPPIVSGSEGVWVEQASPLLLSCDTFANPPVSSVRWTLNGSAIDILAGRFTLTDDGFTSRLAADKAEKSKHEGLYRCTVDSPVYGIKSKDFLVTVTERTLKFPLMPIIAGVVVVCLTAVLAIVSRWKRISKCCK</sequence>
<reference evidence="8" key="1">
    <citation type="submission" date="2025-08" db="UniProtKB">
        <authorList>
            <consortium name="Ensembl"/>
        </authorList>
    </citation>
    <scope>IDENTIFICATION</scope>
</reference>
<protein>
    <submittedName>
        <fullName evidence="8">Transmembrane and immunoglobulin domain containing 1</fullName>
    </submittedName>
</protein>
<dbReference type="InterPro" id="IPR003599">
    <property type="entry name" value="Ig_sub"/>
</dbReference>
<dbReference type="SUPFAM" id="SSF48726">
    <property type="entry name" value="Immunoglobulin"/>
    <property type="match status" value="2"/>
</dbReference>
<name>A0A3Q2YSB3_HIPCM</name>
<evidence type="ECO:0000256" key="2">
    <source>
        <dbReference type="ARBA" id="ARBA00023136"/>
    </source>
</evidence>
<dbReference type="RefSeq" id="XP_019715149.1">
    <property type="nucleotide sequence ID" value="XM_019859590.1"/>
</dbReference>
<evidence type="ECO:0000259" key="7">
    <source>
        <dbReference type="PROSITE" id="PS50835"/>
    </source>
</evidence>
<keyword evidence="2 6" id="KW-0472">Membrane</keyword>
<dbReference type="OMA" id="TCQLARN"/>
<keyword evidence="3" id="KW-1015">Disulfide bond</keyword>
<feature type="domain" description="Ig-like" evidence="7">
    <location>
        <begin position="47"/>
        <end position="168"/>
    </location>
</feature>
<evidence type="ECO:0000313" key="9">
    <source>
        <dbReference type="Proteomes" id="UP000264820"/>
    </source>
</evidence>
<dbReference type="InterPro" id="IPR013783">
    <property type="entry name" value="Ig-like_fold"/>
</dbReference>
<keyword evidence="6" id="KW-1133">Transmembrane helix</keyword>
<dbReference type="GO" id="GO:0005886">
    <property type="term" value="C:plasma membrane"/>
    <property type="evidence" value="ECO:0007669"/>
    <property type="project" value="TreeGrafter"/>
</dbReference>
<evidence type="ECO:0000256" key="4">
    <source>
        <dbReference type="ARBA" id="ARBA00023180"/>
    </source>
</evidence>
<dbReference type="Pfam" id="PF00047">
    <property type="entry name" value="ig"/>
    <property type="match status" value="1"/>
</dbReference>
<dbReference type="GO" id="GO:0050839">
    <property type="term" value="F:cell adhesion molecule binding"/>
    <property type="evidence" value="ECO:0007669"/>
    <property type="project" value="TreeGrafter"/>
</dbReference>
<keyword evidence="4" id="KW-0325">Glycoprotein</keyword>
<comment type="subcellular location">
    <subcellularLocation>
        <location evidence="1">Membrane</location>
        <topology evidence="1">Single-pass type I membrane protein</topology>
    </subcellularLocation>
</comment>
<evidence type="ECO:0000313" key="8">
    <source>
        <dbReference type="Ensembl" id="ENSHCOP00000020763.1"/>
    </source>
</evidence>
<dbReference type="InterPro" id="IPR051275">
    <property type="entry name" value="Cell_adhesion_signaling"/>
</dbReference>
<feature type="domain" description="Ig-like" evidence="7">
    <location>
        <begin position="174"/>
        <end position="268"/>
    </location>
</feature>
<dbReference type="AlphaFoldDB" id="A0A3Q2YSB3"/>
<dbReference type="CTD" id="388364"/>
<dbReference type="PROSITE" id="PS50835">
    <property type="entry name" value="IG_LIKE"/>
    <property type="match status" value="2"/>
</dbReference>
<dbReference type="GO" id="GO:0098609">
    <property type="term" value="P:cell-cell adhesion"/>
    <property type="evidence" value="ECO:0007669"/>
    <property type="project" value="TreeGrafter"/>
</dbReference>
<dbReference type="OrthoDB" id="6106100at2759"/>
<dbReference type="InterPro" id="IPR013151">
    <property type="entry name" value="Immunoglobulin_dom"/>
</dbReference>
<dbReference type="Gene3D" id="2.60.40.10">
    <property type="entry name" value="Immunoglobulins"/>
    <property type="match status" value="2"/>
</dbReference>
<dbReference type="KEGG" id="hcq:109509750"/>
<evidence type="ECO:0000256" key="6">
    <source>
        <dbReference type="SAM" id="Phobius"/>
    </source>
</evidence>
<keyword evidence="6" id="KW-0812">Transmembrane</keyword>
<dbReference type="Proteomes" id="UP000264820">
    <property type="component" value="Unplaced"/>
</dbReference>
<proteinExistence type="predicted"/>
<dbReference type="STRING" id="109280.ENSHCOP00000020763"/>
<dbReference type="GO" id="GO:0005911">
    <property type="term" value="C:cell-cell junction"/>
    <property type="evidence" value="ECO:0007669"/>
    <property type="project" value="TreeGrafter"/>
</dbReference>
<dbReference type="InterPro" id="IPR036179">
    <property type="entry name" value="Ig-like_dom_sf"/>
</dbReference>
<dbReference type="PANTHER" id="PTHR11640">
    <property type="entry name" value="NEPHRIN"/>
    <property type="match status" value="1"/>
</dbReference>
<evidence type="ECO:0000256" key="3">
    <source>
        <dbReference type="ARBA" id="ARBA00023157"/>
    </source>
</evidence>
<evidence type="ECO:0000256" key="1">
    <source>
        <dbReference type="ARBA" id="ARBA00004479"/>
    </source>
</evidence>
<dbReference type="Ensembl" id="ENSHCOT00000005355.1">
    <property type="protein sequence ID" value="ENSHCOP00000020763.1"/>
    <property type="gene ID" value="ENSHCOG00000007113.1"/>
</dbReference>
<dbReference type="PANTHER" id="PTHR11640:SF31">
    <property type="entry name" value="IRREGULAR CHIASM C-ROUGHEST PROTEIN-RELATED"/>
    <property type="match status" value="1"/>
</dbReference>
<dbReference type="InterPro" id="IPR007110">
    <property type="entry name" value="Ig-like_dom"/>
</dbReference>
<dbReference type="SMART" id="SM00409">
    <property type="entry name" value="IG"/>
    <property type="match status" value="2"/>
</dbReference>
<keyword evidence="5" id="KW-0393">Immunoglobulin domain</keyword>
<keyword evidence="9" id="KW-1185">Reference proteome</keyword>
<dbReference type="GeneID" id="109509750"/>
<evidence type="ECO:0000256" key="5">
    <source>
        <dbReference type="ARBA" id="ARBA00023319"/>
    </source>
</evidence>
<reference evidence="8" key="2">
    <citation type="submission" date="2025-09" db="UniProtKB">
        <authorList>
            <consortium name="Ensembl"/>
        </authorList>
    </citation>
    <scope>IDENTIFICATION</scope>
</reference>
<accession>A0A3Q2YSB3</accession>
<dbReference type="GeneTree" id="ENSGT00510000048311"/>
<organism evidence="8 9">
    <name type="scientific">Hippocampus comes</name>
    <name type="common">Tiger tail seahorse</name>
    <dbReference type="NCBI Taxonomy" id="109280"/>
    <lineage>
        <taxon>Eukaryota</taxon>
        <taxon>Metazoa</taxon>
        <taxon>Chordata</taxon>
        <taxon>Craniata</taxon>
        <taxon>Vertebrata</taxon>
        <taxon>Euteleostomi</taxon>
        <taxon>Actinopterygii</taxon>
        <taxon>Neopterygii</taxon>
        <taxon>Teleostei</taxon>
        <taxon>Neoteleostei</taxon>
        <taxon>Acanthomorphata</taxon>
        <taxon>Syngnathiaria</taxon>
        <taxon>Syngnathiformes</taxon>
        <taxon>Syngnathoidei</taxon>
        <taxon>Syngnathidae</taxon>
        <taxon>Hippocampus</taxon>
    </lineage>
</organism>